<feature type="transmembrane region" description="Helical" evidence="1">
    <location>
        <begin position="23"/>
        <end position="45"/>
    </location>
</feature>
<dbReference type="RefSeq" id="WP_344607583.1">
    <property type="nucleotide sequence ID" value="NZ_BAAAHE010000037.1"/>
</dbReference>
<keyword evidence="3" id="KW-1185">Reference proteome</keyword>
<comment type="caution">
    <text evidence="2">The sequence shown here is derived from an EMBL/GenBank/DDBJ whole genome shotgun (WGS) entry which is preliminary data.</text>
</comment>
<sequence>MPTTLRTRLRGSRAGGPTTPVEYVLLSLAAVALVTLVFFALGNLLDEQRHCETRADATSASTTRC</sequence>
<protein>
    <recommendedName>
        <fullName evidence="4">Flp family type IVb pilin</fullName>
    </recommendedName>
</protein>
<evidence type="ECO:0000256" key="1">
    <source>
        <dbReference type="SAM" id="Phobius"/>
    </source>
</evidence>
<name>A0ABN1H6D4_9ACTN</name>
<dbReference type="Proteomes" id="UP001500957">
    <property type="component" value="Unassembled WGS sequence"/>
</dbReference>
<dbReference type="EMBL" id="BAAAHE010000037">
    <property type="protein sequence ID" value="GAA0630282.1"/>
    <property type="molecule type" value="Genomic_DNA"/>
</dbReference>
<evidence type="ECO:0008006" key="4">
    <source>
        <dbReference type="Google" id="ProtNLM"/>
    </source>
</evidence>
<organism evidence="2 3">
    <name type="scientific">Sporichthya brevicatena</name>
    <dbReference type="NCBI Taxonomy" id="171442"/>
    <lineage>
        <taxon>Bacteria</taxon>
        <taxon>Bacillati</taxon>
        <taxon>Actinomycetota</taxon>
        <taxon>Actinomycetes</taxon>
        <taxon>Sporichthyales</taxon>
        <taxon>Sporichthyaceae</taxon>
        <taxon>Sporichthya</taxon>
    </lineage>
</organism>
<reference evidence="2 3" key="1">
    <citation type="journal article" date="2019" name="Int. J. Syst. Evol. Microbiol.">
        <title>The Global Catalogue of Microorganisms (GCM) 10K type strain sequencing project: providing services to taxonomists for standard genome sequencing and annotation.</title>
        <authorList>
            <consortium name="The Broad Institute Genomics Platform"/>
            <consortium name="The Broad Institute Genome Sequencing Center for Infectious Disease"/>
            <person name="Wu L."/>
            <person name="Ma J."/>
        </authorList>
    </citation>
    <scope>NUCLEOTIDE SEQUENCE [LARGE SCALE GENOMIC DNA]</scope>
    <source>
        <strain evidence="2 3">JCM 10671</strain>
    </source>
</reference>
<accession>A0ABN1H6D4</accession>
<gene>
    <name evidence="2" type="ORF">GCM10009547_37570</name>
</gene>
<evidence type="ECO:0000313" key="3">
    <source>
        <dbReference type="Proteomes" id="UP001500957"/>
    </source>
</evidence>
<evidence type="ECO:0000313" key="2">
    <source>
        <dbReference type="EMBL" id="GAA0630282.1"/>
    </source>
</evidence>
<keyword evidence="1" id="KW-0812">Transmembrane</keyword>
<keyword evidence="1" id="KW-1133">Transmembrane helix</keyword>
<proteinExistence type="predicted"/>
<keyword evidence="1" id="KW-0472">Membrane</keyword>